<evidence type="ECO:0000313" key="2">
    <source>
        <dbReference type="EMBL" id="MBB6549862.1"/>
    </source>
</evidence>
<dbReference type="EMBL" id="JACHMI010000001">
    <property type="protein sequence ID" value="MBB6549862.1"/>
    <property type="molecule type" value="Genomic_DNA"/>
</dbReference>
<gene>
    <name evidence="2" type="ORF">HD593_004657</name>
</gene>
<dbReference type="AlphaFoldDB" id="A0A7X0NUM4"/>
<feature type="region of interest" description="Disordered" evidence="1">
    <location>
        <begin position="1"/>
        <end position="78"/>
    </location>
</feature>
<sequence>MATGRSPTPEVPPSVPVTCWNGTAGGVLGGHWSGRLSQRSSHRSPPAPDVPESSDLVRPVTLASGPHRPAFRSCQHPI</sequence>
<protein>
    <submittedName>
        <fullName evidence="2">Uncharacterized protein</fullName>
    </submittedName>
</protein>
<evidence type="ECO:0000256" key="1">
    <source>
        <dbReference type="SAM" id="MobiDB-lite"/>
    </source>
</evidence>
<accession>A0A7X0NUM4</accession>
<dbReference type="Proteomes" id="UP000565579">
    <property type="component" value="Unassembled WGS sequence"/>
</dbReference>
<reference evidence="2 3" key="1">
    <citation type="submission" date="2020-08" db="EMBL/GenBank/DDBJ databases">
        <title>Sequencing the genomes of 1000 actinobacteria strains.</title>
        <authorList>
            <person name="Klenk H.-P."/>
        </authorList>
    </citation>
    <scope>NUCLEOTIDE SEQUENCE [LARGE SCALE GENOMIC DNA]</scope>
    <source>
        <strain evidence="2 3">DSM 43768</strain>
    </source>
</reference>
<organism evidence="2 3">
    <name type="scientific">Nonomuraea rubra</name>
    <dbReference type="NCBI Taxonomy" id="46180"/>
    <lineage>
        <taxon>Bacteria</taxon>
        <taxon>Bacillati</taxon>
        <taxon>Actinomycetota</taxon>
        <taxon>Actinomycetes</taxon>
        <taxon>Streptosporangiales</taxon>
        <taxon>Streptosporangiaceae</taxon>
        <taxon>Nonomuraea</taxon>
    </lineage>
</organism>
<proteinExistence type="predicted"/>
<evidence type="ECO:0000313" key="3">
    <source>
        <dbReference type="Proteomes" id="UP000565579"/>
    </source>
</evidence>
<dbReference type="RefSeq" id="WP_185104224.1">
    <property type="nucleotide sequence ID" value="NZ_JACHMI010000001.1"/>
</dbReference>
<feature type="compositionally biased region" description="Gly residues" evidence="1">
    <location>
        <begin position="23"/>
        <end position="32"/>
    </location>
</feature>
<name>A0A7X0NUM4_9ACTN</name>
<keyword evidence="3" id="KW-1185">Reference proteome</keyword>
<comment type="caution">
    <text evidence="2">The sequence shown here is derived from an EMBL/GenBank/DDBJ whole genome shotgun (WGS) entry which is preliminary data.</text>
</comment>